<keyword evidence="1" id="KW-0472">Membrane</keyword>
<accession>A0ABP7SP02</accession>
<feature type="transmembrane region" description="Helical" evidence="1">
    <location>
        <begin position="21"/>
        <end position="39"/>
    </location>
</feature>
<feature type="transmembrane region" description="Helical" evidence="1">
    <location>
        <begin position="115"/>
        <end position="134"/>
    </location>
</feature>
<sequence>MRDLHPSPTLAPPGRWIGSNLLRWVIAALLVLGIFGAGMYADVVRSASDQFWQQLLTLVGLTDRAAALQQGISGLVTKRSLVSVVTYSLLYTSGCLLLLAVVLNTTQQVWRVLQLYGAVFTTCAALFLLGKLAGDAPWAYQLARRLIDFIVSPLPVIILVPLLRWYQPAEVRHPGVPGAEA</sequence>
<comment type="caution">
    <text evidence="2">The sequence shown here is derived from an EMBL/GenBank/DDBJ whole genome shotgun (WGS) entry which is preliminary data.</text>
</comment>
<keyword evidence="3" id="KW-1185">Reference proteome</keyword>
<keyword evidence="1" id="KW-0812">Transmembrane</keyword>
<name>A0ABP7SP02_9BACT</name>
<evidence type="ECO:0000256" key="1">
    <source>
        <dbReference type="SAM" id="Phobius"/>
    </source>
</evidence>
<feature type="transmembrane region" description="Helical" evidence="1">
    <location>
        <begin position="146"/>
        <end position="166"/>
    </location>
</feature>
<dbReference type="Proteomes" id="UP001500567">
    <property type="component" value="Unassembled WGS sequence"/>
</dbReference>
<evidence type="ECO:0000313" key="2">
    <source>
        <dbReference type="EMBL" id="GAA4013969.1"/>
    </source>
</evidence>
<keyword evidence="1" id="KW-1133">Transmembrane helix</keyword>
<gene>
    <name evidence="2" type="ORF">GCM10022408_28890</name>
</gene>
<dbReference type="RefSeq" id="WP_345073949.1">
    <property type="nucleotide sequence ID" value="NZ_BAABDJ010000035.1"/>
</dbReference>
<feature type="transmembrane region" description="Helical" evidence="1">
    <location>
        <begin position="80"/>
        <end position="103"/>
    </location>
</feature>
<dbReference type="EMBL" id="BAABDJ010000035">
    <property type="protein sequence ID" value="GAA4013969.1"/>
    <property type="molecule type" value="Genomic_DNA"/>
</dbReference>
<reference evidence="3" key="1">
    <citation type="journal article" date="2019" name="Int. J. Syst. Evol. Microbiol.">
        <title>The Global Catalogue of Microorganisms (GCM) 10K type strain sequencing project: providing services to taxonomists for standard genome sequencing and annotation.</title>
        <authorList>
            <consortium name="The Broad Institute Genomics Platform"/>
            <consortium name="The Broad Institute Genome Sequencing Center for Infectious Disease"/>
            <person name="Wu L."/>
            <person name="Ma J."/>
        </authorList>
    </citation>
    <scope>NUCLEOTIDE SEQUENCE [LARGE SCALE GENOMIC DNA]</scope>
    <source>
        <strain evidence="3">JCM 17224</strain>
    </source>
</reference>
<evidence type="ECO:0008006" key="4">
    <source>
        <dbReference type="Google" id="ProtNLM"/>
    </source>
</evidence>
<evidence type="ECO:0000313" key="3">
    <source>
        <dbReference type="Proteomes" id="UP001500567"/>
    </source>
</evidence>
<protein>
    <recommendedName>
        <fullName evidence="4">DUF2127 domain-containing protein</fullName>
    </recommendedName>
</protein>
<proteinExistence type="predicted"/>
<dbReference type="NCBIfam" id="NF046082">
    <property type="entry name" value="assoc_w_XrtX"/>
    <property type="match status" value="1"/>
</dbReference>
<organism evidence="2 3">
    <name type="scientific">Hymenobacter fastidiosus</name>
    <dbReference type="NCBI Taxonomy" id="486264"/>
    <lineage>
        <taxon>Bacteria</taxon>
        <taxon>Pseudomonadati</taxon>
        <taxon>Bacteroidota</taxon>
        <taxon>Cytophagia</taxon>
        <taxon>Cytophagales</taxon>
        <taxon>Hymenobacteraceae</taxon>
        <taxon>Hymenobacter</taxon>
    </lineage>
</organism>